<gene>
    <name evidence="3" type="ORF">BO70DRAFT_361551</name>
</gene>
<dbReference type="RefSeq" id="XP_025399876.1">
    <property type="nucleotide sequence ID" value="XM_025543072.1"/>
</dbReference>
<evidence type="ECO:0000259" key="2">
    <source>
        <dbReference type="Pfam" id="PF01636"/>
    </source>
</evidence>
<dbReference type="GeneID" id="37065309"/>
<evidence type="ECO:0000313" key="4">
    <source>
        <dbReference type="Proteomes" id="UP000247233"/>
    </source>
</evidence>
<dbReference type="PANTHER" id="PTHR21310">
    <property type="entry name" value="AMINOGLYCOSIDE PHOSPHOTRANSFERASE-RELATED-RELATED"/>
    <property type="match status" value="1"/>
</dbReference>
<dbReference type="Proteomes" id="UP000247233">
    <property type="component" value="Unassembled WGS sequence"/>
</dbReference>
<proteinExistence type="predicted"/>
<evidence type="ECO:0000313" key="3">
    <source>
        <dbReference type="EMBL" id="PWY83433.1"/>
    </source>
</evidence>
<dbReference type="Gene3D" id="3.90.1200.10">
    <property type="match status" value="1"/>
</dbReference>
<dbReference type="Pfam" id="PF01636">
    <property type="entry name" value="APH"/>
    <property type="match status" value="1"/>
</dbReference>
<dbReference type="InterPro" id="IPR002575">
    <property type="entry name" value="Aminoglycoside_PTrfase"/>
</dbReference>
<dbReference type="VEuPathDB" id="FungiDB:BO70DRAFT_361551"/>
<reference evidence="3 4" key="1">
    <citation type="submission" date="2016-12" db="EMBL/GenBank/DDBJ databases">
        <title>The genomes of Aspergillus section Nigri reveals drivers in fungal speciation.</title>
        <authorList>
            <consortium name="DOE Joint Genome Institute"/>
            <person name="Vesth T.C."/>
            <person name="Nybo J."/>
            <person name="Theobald S."/>
            <person name="Brandl J."/>
            <person name="Frisvad J.C."/>
            <person name="Nielsen K.F."/>
            <person name="Lyhne E.K."/>
            <person name="Kogle M.E."/>
            <person name="Kuo A."/>
            <person name="Riley R."/>
            <person name="Clum A."/>
            <person name="Nolan M."/>
            <person name="Lipzen A."/>
            <person name="Salamov A."/>
            <person name="Henrissat B."/>
            <person name="Wiebenga A."/>
            <person name="De Vries R.P."/>
            <person name="Grigoriev I.V."/>
            <person name="Mortensen U.H."/>
            <person name="Andersen M.R."/>
            <person name="Baker S.E."/>
        </authorList>
    </citation>
    <scope>NUCLEOTIDE SEQUENCE [LARGE SCALE GENOMIC DNA]</scope>
    <source>
        <strain evidence="3 4">CBS 117.55</strain>
    </source>
</reference>
<evidence type="ECO:0000256" key="1">
    <source>
        <dbReference type="SAM" id="MobiDB-lite"/>
    </source>
</evidence>
<dbReference type="SUPFAM" id="SSF56112">
    <property type="entry name" value="Protein kinase-like (PK-like)"/>
    <property type="match status" value="1"/>
</dbReference>
<dbReference type="InterPro" id="IPR011009">
    <property type="entry name" value="Kinase-like_dom_sf"/>
</dbReference>
<sequence>MHQRMQFDDTAWEKGEEISENWLRRFLDPELLRPLGRFVWRHHEPDEVTEFGALSKGFFNICVRMKYRDESSSMIRFSQPGVSMFPEEKIRNEVAVMRYIHDRTSIPVPFVLHWGAEGPSRLGPFVLMEYIDHDGDMVDALNTPGLALADAPILDPHIDEEKLEELYGQLAGVLLQLSTLALPRIGSLNQVDDFTWEVTRRPLSAGMNELVRVGTLPRSELPNQNATFDSAASYFEALAELHIKHLVHQRNDAVDSANDCRRKYVARQLFRRLARCDKLTTSALKKRPFCVWCDDFRPANVLVKDSQIVGVLDWEFTYAAPAEFSCAPPWWLLIEKPEYWPGGLDDWTNVFEKRLETFLRAMAQTKSLQGRANADGTHGTAQAAANGGR</sequence>
<accession>A0A317WAR7</accession>
<keyword evidence="4" id="KW-1185">Reference proteome</keyword>
<feature type="domain" description="Aminoglycoside phosphotransferase" evidence="2">
    <location>
        <begin position="87"/>
        <end position="321"/>
    </location>
</feature>
<dbReference type="EMBL" id="MSFL01000010">
    <property type="protein sequence ID" value="PWY83433.1"/>
    <property type="molecule type" value="Genomic_DNA"/>
</dbReference>
<dbReference type="AlphaFoldDB" id="A0A317WAR7"/>
<organism evidence="3 4">
    <name type="scientific">Aspergillus heteromorphus CBS 117.55</name>
    <dbReference type="NCBI Taxonomy" id="1448321"/>
    <lineage>
        <taxon>Eukaryota</taxon>
        <taxon>Fungi</taxon>
        <taxon>Dikarya</taxon>
        <taxon>Ascomycota</taxon>
        <taxon>Pezizomycotina</taxon>
        <taxon>Eurotiomycetes</taxon>
        <taxon>Eurotiomycetidae</taxon>
        <taxon>Eurotiales</taxon>
        <taxon>Aspergillaceae</taxon>
        <taxon>Aspergillus</taxon>
        <taxon>Aspergillus subgen. Circumdati</taxon>
    </lineage>
</organism>
<feature type="region of interest" description="Disordered" evidence="1">
    <location>
        <begin position="369"/>
        <end position="389"/>
    </location>
</feature>
<comment type="caution">
    <text evidence="3">The sequence shown here is derived from an EMBL/GenBank/DDBJ whole genome shotgun (WGS) entry which is preliminary data.</text>
</comment>
<name>A0A317WAR7_9EURO</name>
<dbReference type="PANTHER" id="PTHR21310:SF37">
    <property type="entry name" value="AMINOGLYCOSIDE PHOSPHOTRANSFERASE DOMAIN-CONTAINING PROTEIN"/>
    <property type="match status" value="1"/>
</dbReference>
<dbReference type="Gene3D" id="3.30.200.20">
    <property type="entry name" value="Phosphorylase Kinase, domain 1"/>
    <property type="match status" value="1"/>
</dbReference>
<protein>
    <submittedName>
        <fullName evidence="3">Phosphotransferase family protein</fullName>
    </submittedName>
</protein>
<dbReference type="GO" id="GO:0016740">
    <property type="term" value="F:transferase activity"/>
    <property type="evidence" value="ECO:0007669"/>
    <property type="project" value="UniProtKB-KW"/>
</dbReference>
<dbReference type="InterPro" id="IPR051678">
    <property type="entry name" value="AGP_Transferase"/>
</dbReference>
<dbReference type="OrthoDB" id="5412996at2759"/>
<dbReference type="STRING" id="1448321.A0A317WAR7"/>
<keyword evidence="3" id="KW-0808">Transferase</keyword>